<dbReference type="Pfam" id="PF09898">
    <property type="entry name" value="DUF2125"/>
    <property type="match status" value="1"/>
</dbReference>
<evidence type="ECO:0000256" key="1">
    <source>
        <dbReference type="SAM" id="Phobius"/>
    </source>
</evidence>
<dbReference type="Proteomes" id="UP001294412">
    <property type="component" value="Unassembled WGS sequence"/>
</dbReference>
<keyword evidence="1" id="KW-1133">Transmembrane helix</keyword>
<organism evidence="2 3">
    <name type="scientific">Fulvimarina uroteuthidis</name>
    <dbReference type="NCBI Taxonomy" id="3098149"/>
    <lineage>
        <taxon>Bacteria</taxon>
        <taxon>Pseudomonadati</taxon>
        <taxon>Pseudomonadota</taxon>
        <taxon>Alphaproteobacteria</taxon>
        <taxon>Hyphomicrobiales</taxon>
        <taxon>Aurantimonadaceae</taxon>
        <taxon>Fulvimarina</taxon>
    </lineage>
</organism>
<keyword evidence="1" id="KW-0812">Transmembrane</keyword>
<keyword evidence="3" id="KW-1185">Reference proteome</keyword>
<sequence>MPSSTLESRRVRRAYRWIVATAFVLFLILTGFWFFAAHQLDRIVTREIERAGARGVTVSCPGQDVVGYPFRIGLSCDDVAVDAPGEGFSLDAGPFRSAAQIYQPNKVVSELGSPVRIRSQGQPPVDLTWTLAQASTSFWTEGLDRLSIVSDSPNLAVDGQPVFSALRSTAHVRRREADLDIAATQTSARVEVPQARGLPLFDLSADLTVEGAAGWLSGSATGQSARELLAGRSGTLRSLALAFAGEPSGADLSGDFSFSDDGLLSGDFALAVTSPDRLATIVAGLAPQAASIAQTVASVIPFVGKTENGRTVIRITADQGRLSAGVLPLGTVPPLK</sequence>
<dbReference type="InterPro" id="IPR018666">
    <property type="entry name" value="DUF2125"/>
</dbReference>
<comment type="caution">
    <text evidence="2">The sequence shown here is derived from an EMBL/GenBank/DDBJ whole genome shotgun (WGS) entry which is preliminary data.</text>
</comment>
<dbReference type="EMBL" id="JAXLPB010000001">
    <property type="protein sequence ID" value="MDY8108463.1"/>
    <property type="molecule type" value="Genomic_DNA"/>
</dbReference>
<gene>
    <name evidence="2" type="ORF">U0C82_04760</name>
</gene>
<accession>A0ABU5HZA9</accession>
<evidence type="ECO:0000313" key="2">
    <source>
        <dbReference type="EMBL" id="MDY8108463.1"/>
    </source>
</evidence>
<reference evidence="2 3" key="1">
    <citation type="submission" date="2023-12" db="EMBL/GenBank/DDBJ databases">
        <title>Description of Novel Strain Fulvimarina sp. 2208YS6-2-32 isolated from Uroteuthis (Photololigo) edulis.</title>
        <authorList>
            <person name="Park J.-S."/>
        </authorList>
    </citation>
    <scope>NUCLEOTIDE SEQUENCE [LARGE SCALE GENOMIC DNA]</scope>
    <source>
        <strain evidence="2 3">2208YS6-2-32</strain>
    </source>
</reference>
<proteinExistence type="predicted"/>
<name>A0ABU5HZA9_9HYPH</name>
<keyword evidence="1" id="KW-0472">Membrane</keyword>
<evidence type="ECO:0000313" key="3">
    <source>
        <dbReference type="Proteomes" id="UP001294412"/>
    </source>
</evidence>
<dbReference type="RefSeq" id="WP_322185905.1">
    <property type="nucleotide sequence ID" value="NZ_JAXLPB010000001.1"/>
</dbReference>
<protein>
    <submittedName>
        <fullName evidence="2">DUF2125 domain-containing protein</fullName>
    </submittedName>
</protein>
<feature type="transmembrane region" description="Helical" evidence="1">
    <location>
        <begin position="14"/>
        <end position="36"/>
    </location>
</feature>